<dbReference type="SUPFAM" id="SSF69118">
    <property type="entry name" value="AhpD-like"/>
    <property type="match status" value="1"/>
</dbReference>
<evidence type="ECO:0000313" key="2">
    <source>
        <dbReference type="Proteomes" id="UP000291189"/>
    </source>
</evidence>
<dbReference type="PANTHER" id="PTHR34846">
    <property type="entry name" value="4-CARBOXYMUCONOLACTONE DECARBOXYLASE FAMILY PROTEIN (AFU_ORTHOLOGUE AFUA_6G11590)"/>
    <property type="match status" value="1"/>
</dbReference>
<dbReference type="OrthoDB" id="331146at2"/>
<accession>A0A4Q5IUK1</accession>
<organism evidence="1 2">
    <name type="scientific">Nocardioides iriomotensis</name>
    <dbReference type="NCBI Taxonomy" id="715784"/>
    <lineage>
        <taxon>Bacteria</taxon>
        <taxon>Bacillati</taxon>
        <taxon>Actinomycetota</taxon>
        <taxon>Actinomycetes</taxon>
        <taxon>Propionibacteriales</taxon>
        <taxon>Nocardioidaceae</taxon>
        <taxon>Nocardioides</taxon>
    </lineage>
</organism>
<comment type="caution">
    <text evidence="1">The sequence shown here is derived from an EMBL/GenBank/DDBJ whole genome shotgun (WGS) entry which is preliminary data.</text>
</comment>
<name>A0A4Q5IUK1_9ACTN</name>
<gene>
    <name evidence="1" type="ORF">ETU37_22565</name>
</gene>
<proteinExistence type="predicted"/>
<dbReference type="Proteomes" id="UP000291189">
    <property type="component" value="Unassembled WGS sequence"/>
</dbReference>
<evidence type="ECO:0000313" key="1">
    <source>
        <dbReference type="EMBL" id="RYU08848.1"/>
    </source>
</evidence>
<dbReference type="PANTHER" id="PTHR34846:SF10">
    <property type="entry name" value="CYTOPLASMIC PROTEIN"/>
    <property type="match status" value="1"/>
</dbReference>
<dbReference type="Gene3D" id="1.20.1290.10">
    <property type="entry name" value="AhpD-like"/>
    <property type="match status" value="1"/>
</dbReference>
<dbReference type="EMBL" id="SDPU01000037">
    <property type="protein sequence ID" value="RYU08848.1"/>
    <property type="molecule type" value="Genomic_DNA"/>
</dbReference>
<keyword evidence="2" id="KW-1185">Reference proteome</keyword>
<dbReference type="AlphaFoldDB" id="A0A4Q5IUK1"/>
<dbReference type="InterPro" id="IPR029032">
    <property type="entry name" value="AhpD-like"/>
</dbReference>
<reference evidence="1 2" key="1">
    <citation type="submission" date="2019-01" db="EMBL/GenBank/DDBJ databases">
        <title>Nocardioides guangzhouensis sp. nov., an actinobacterium isolated from soil.</title>
        <authorList>
            <person name="Fu Y."/>
            <person name="Cai Y."/>
            <person name="Lin Z."/>
            <person name="Chen P."/>
        </authorList>
    </citation>
    <scope>NUCLEOTIDE SEQUENCE [LARGE SCALE GENOMIC DNA]</scope>
    <source>
        <strain evidence="1 2">NBRC 105384</strain>
    </source>
</reference>
<protein>
    <submittedName>
        <fullName evidence="1">Carboxymuconolactone decarboxylase</fullName>
    </submittedName>
</protein>
<dbReference type="RefSeq" id="WP_129989688.1">
    <property type="nucleotide sequence ID" value="NZ_SDPU01000037.1"/>
</dbReference>
<sequence>MSTPTSPRKPRISYVPYEDMDERMQAEMDRAAAHGTPRPETNAVRAHVPAAFWAFAGPWEQMFRNGVVDHSIKELCRVYISRTVTCEFCGNQRSERGANEGLVEGQYDELLNFESSDRFDDRQKAALAYAQAIAWNEDDRDGLWDRLHAHFSEPELVELGCVIALTFGQQSWIRLLDVDHHQYMAGTSASMAPGFEDADALAASKAKTDYWAAGAPR</sequence>